<evidence type="ECO:0000256" key="2">
    <source>
        <dbReference type="ARBA" id="ARBA00023125"/>
    </source>
</evidence>
<keyword evidence="1" id="KW-0805">Transcription regulation</keyword>
<dbReference type="Pfam" id="PF07729">
    <property type="entry name" value="FCD"/>
    <property type="match status" value="1"/>
</dbReference>
<dbReference type="Proteomes" id="UP000274327">
    <property type="component" value="Unassembled WGS sequence"/>
</dbReference>
<evidence type="ECO:0000256" key="3">
    <source>
        <dbReference type="ARBA" id="ARBA00023163"/>
    </source>
</evidence>
<dbReference type="Gene3D" id="1.20.120.530">
    <property type="entry name" value="GntR ligand-binding domain-like"/>
    <property type="match status" value="1"/>
</dbReference>
<dbReference type="EMBL" id="QOCI01000010">
    <property type="protein sequence ID" value="RRR17822.1"/>
    <property type="molecule type" value="Genomic_DNA"/>
</dbReference>
<sequence>MPSEQTMSSEQAPPSEQTRAAGLGDTAWRYLTSPVDPSDQALSRETLVGRARQAVLDLIDDEGLDAGDPLPSAGALAERFAVSKAVVREALSALDALGIVEISNGRAARVRPTDSSLVRFSLSRTIRTAPGEGFATLMDLRSPLEVRAAALAARRIGAAGPSADGAGALRRLLEEMGEALGDSEAYPRLDMRLHAEIARLADSPALHGVLDAVSAPLFRAMRELRVTREARGLVGAEHAEHVRIVEAILAGDEEAASAAMAEHMRAVEAVDRSPAAQGSSPSPA</sequence>
<keyword evidence="2" id="KW-0238">DNA-binding</keyword>
<comment type="caution">
    <text evidence="6">The sequence shown here is derived from an EMBL/GenBank/DDBJ whole genome shotgun (WGS) entry which is preliminary data.</text>
</comment>
<organism evidence="6 7">
    <name type="scientific">Brachybacterium paraconglomeratum</name>
    <dbReference type="NCBI Taxonomy" id="173362"/>
    <lineage>
        <taxon>Bacteria</taxon>
        <taxon>Bacillati</taxon>
        <taxon>Actinomycetota</taxon>
        <taxon>Actinomycetes</taxon>
        <taxon>Micrococcales</taxon>
        <taxon>Dermabacteraceae</taxon>
        <taxon>Brachybacterium</taxon>
    </lineage>
</organism>
<dbReference type="InterPro" id="IPR036388">
    <property type="entry name" value="WH-like_DNA-bd_sf"/>
</dbReference>
<accession>A0A3R8QSX8</accession>
<gene>
    <name evidence="6" type="ORF">DS079_12820</name>
</gene>
<dbReference type="InterPro" id="IPR000524">
    <property type="entry name" value="Tscrpt_reg_HTH_GntR"/>
</dbReference>
<feature type="compositionally biased region" description="Polar residues" evidence="4">
    <location>
        <begin position="1"/>
        <end position="18"/>
    </location>
</feature>
<dbReference type="SUPFAM" id="SSF46785">
    <property type="entry name" value="Winged helix' DNA-binding domain"/>
    <property type="match status" value="1"/>
</dbReference>
<evidence type="ECO:0000256" key="4">
    <source>
        <dbReference type="SAM" id="MobiDB-lite"/>
    </source>
</evidence>
<proteinExistence type="predicted"/>
<keyword evidence="7" id="KW-1185">Reference proteome</keyword>
<evidence type="ECO:0000313" key="6">
    <source>
        <dbReference type="EMBL" id="RRR17822.1"/>
    </source>
</evidence>
<dbReference type="PANTHER" id="PTHR43537:SF5">
    <property type="entry name" value="UXU OPERON TRANSCRIPTIONAL REGULATOR"/>
    <property type="match status" value="1"/>
</dbReference>
<dbReference type="InterPro" id="IPR011711">
    <property type="entry name" value="GntR_C"/>
</dbReference>
<dbReference type="SMART" id="SM00345">
    <property type="entry name" value="HTH_GNTR"/>
    <property type="match status" value="1"/>
</dbReference>
<keyword evidence="3" id="KW-0804">Transcription</keyword>
<dbReference type="GO" id="GO:0003700">
    <property type="term" value="F:DNA-binding transcription factor activity"/>
    <property type="evidence" value="ECO:0007669"/>
    <property type="project" value="InterPro"/>
</dbReference>
<dbReference type="InterPro" id="IPR036390">
    <property type="entry name" value="WH_DNA-bd_sf"/>
</dbReference>
<dbReference type="Pfam" id="PF00392">
    <property type="entry name" value="GntR"/>
    <property type="match status" value="1"/>
</dbReference>
<reference evidence="6 7" key="1">
    <citation type="submission" date="2018-07" db="EMBL/GenBank/DDBJ databases">
        <title>Brachybacteriurn paraconglorneratum KCTC 9916.</title>
        <authorList>
            <person name="Li Y."/>
        </authorList>
    </citation>
    <scope>NUCLEOTIDE SEQUENCE [LARGE SCALE GENOMIC DNA]</scope>
    <source>
        <strain evidence="6 7">KCTC 9916</strain>
    </source>
</reference>
<dbReference type="SUPFAM" id="SSF48008">
    <property type="entry name" value="GntR ligand-binding domain-like"/>
    <property type="match status" value="1"/>
</dbReference>
<dbReference type="PANTHER" id="PTHR43537">
    <property type="entry name" value="TRANSCRIPTIONAL REGULATOR, GNTR FAMILY"/>
    <property type="match status" value="1"/>
</dbReference>
<feature type="domain" description="HTH gntR-type" evidence="5">
    <location>
        <begin position="45"/>
        <end position="113"/>
    </location>
</feature>
<dbReference type="InterPro" id="IPR008920">
    <property type="entry name" value="TF_FadR/GntR_C"/>
</dbReference>
<dbReference type="SMART" id="SM00895">
    <property type="entry name" value="FCD"/>
    <property type="match status" value="1"/>
</dbReference>
<dbReference type="PRINTS" id="PR00035">
    <property type="entry name" value="HTHGNTR"/>
</dbReference>
<protein>
    <recommendedName>
        <fullName evidence="5">HTH gntR-type domain-containing protein</fullName>
    </recommendedName>
</protein>
<evidence type="ECO:0000259" key="5">
    <source>
        <dbReference type="PROSITE" id="PS50949"/>
    </source>
</evidence>
<evidence type="ECO:0000256" key="1">
    <source>
        <dbReference type="ARBA" id="ARBA00023015"/>
    </source>
</evidence>
<name>A0A3R8QSX8_9MICO</name>
<dbReference type="PROSITE" id="PS50949">
    <property type="entry name" value="HTH_GNTR"/>
    <property type="match status" value="1"/>
</dbReference>
<feature type="region of interest" description="Disordered" evidence="4">
    <location>
        <begin position="1"/>
        <end position="32"/>
    </location>
</feature>
<dbReference type="GO" id="GO:0003677">
    <property type="term" value="F:DNA binding"/>
    <property type="evidence" value="ECO:0007669"/>
    <property type="project" value="UniProtKB-KW"/>
</dbReference>
<dbReference type="AlphaFoldDB" id="A0A3R8QSX8"/>
<dbReference type="Gene3D" id="1.10.10.10">
    <property type="entry name" value="Winged helix-like DNA-binding domain superfamily/Winged helix DNA-binding domain"/>
    <property type="match status" value="1"/>
</dbReference>
<evidence type="ECO:0000313" key="7">
    <source>
        <dbReference type="Proteomes" id="UP000274327"/>
    </source>
</evidence>